<dbReference type="Pfam" id="PF00702">
    <property type="entry name" value="Hydrolase"/>
    <property type="match status" value="1"/>
</dbReference>
<dbReference type="InterPro" id="IPR023214">
    <property type="entry name" value="HAD_sf"/>
</dbReference>
<dbReference type="EMBL" id="JAPWDV010000001">
    <property type="protein sequence ID" value="KAJ6221760.1"/>
    <property type="molecule type" value="Genomic_DNA"/>
</dbReference>
<dbReference type="GO" id="GO:0043874">
    <property type="term" value="F:acireductone synthase activity"/>
    <property type="evidence" value="ECO:0007669"/>
    <property type="project" value="TreeGrafter"/>
</dbReference>
<dbReference type="Gene3D" id="3.40.50.1000">
    <property type="entry name" value="HAD superfamily/HAD-like"/>
    <property type="match status" value="1"/>
</dbReference>
<evidence type="ECO:0000313" key="2">
    <source>
        <dbReference type="Proteomes" id="UP001142055"/>
    </source>
</evidence>
<dbReference type="OMA" id="LLRFHMW"/>
<sequence length="254" mass="29039">MVLLQVRKPHAILFDMSGTVTKSSFIDKVLMPYIREYCRTYFEENFDKKAAQIDINGLRSEASQDGDAPKIPADSAGMTNIINGTVAYVTHCLDMHKENKAINLLRFHMWFDGFRRERLETPVYSDVAIQIQKWRTEDNIKLFVFSNGWAEATKRFLSRTTHGDLNLLIDGHFDTSLGSLNDANTFTQVLKKINEPAQEVLFLTKNADEGRAANQAGLIVVLVLTHRRNIDKLDSIAKRMPRVRSFNEIEFVVE</sequence>
<evidence type="ECO:0000313" key="1">
    <source>
        <dbReference type="EMBL" id="KAJ6221760.1"/>
    </source>
</evidence>
<comment type="caution">
    <text evidence="1">The sequence shown here is derived from an EMBL/GenBank/DDBJ whole genome shotgun (WGS) entry which is preliminary data.</text>
</comment>
<dbReference type="SUPFAM" id="SSF56784">
    <property type="entry name" value="HAD-like"/>
    <property type="match status" value="1"/>
</dbReference>
<accession>A0A9Q0M9M1</accession>
<dbReference type="Proteomes" id="UP001142055">
    <property type="component" value="Chromosome 1"/>
</dbReference>
<dbReference type="InterPro" id="IPR036412">
    <property type="entry name" value="HAD-like_sf"/>
</dbReference>
<evidence type="ECO:0008006" key="3">
    <source>
        <dbReference type="Google" id="ProtNLM"/>
    </source>
</evidence>
<dbReference type="Gene3D" id="1.10.720.60">
    <property type="match status" value="1"/>
</dbReference>
<reference evidence="1" key="1">
    <citation type="submission" date="2022-12" db="EMBL/GenBank/DDBJ databases">
        <title>Genome assemblies of Blomia tropicalis.</title>
        <authorList>
            <person name="Cui Y."/>
        </authorList>
    </citation>
    <scope>NUCLEOTIDE SEQUENCE</scope>
    <source>
        <tissue evidence="1">Adult mites</tissue>
    </source>
</reference>
<dbReference type="GO" id="GO:0019509">
    <property type="term" value="P:L-methionine salvage from methylthioadenosine"/>
    <property type="evidence" value="ECO:0007669"/>
    <property type="project" value="TreeGrafter"/>
</dbReference>
<dbReference type="AlphaFoldDB" id="A0A9Q0M9M1"/>
<protein>
    <recommendedName>
        <fullName evidence="3">Enolase-phosphatase E1</fullName>
    </recommendedName>
</protein>
<keyword evidence="2" id="KW-1185">Reference proteome</keyword>
<dbReference type="PANTHER" id="PTHR20371:SF1">
    <property type="entry name" value="ENOLASE-PHOSPHATASE E1"/>
    <property type="match status" value="1"/>
</dbReference>
<dbReference type="PANTHER" id="PTHR20371">
    <property type="entry name" value="ENOLASE-PHOSPHATASE E1"/>
    <property type="match status" value="1"/>
</dbReference>
<organism evidence="1 2">
    <name type="scientific">Blomia tropicalis</name>
    <name type="common">Mite</name>
    <dbReference type="NCBI Taxonomy" id="40697"/>
    <lineage>
        <taxon>Eukaryota</taxon>
        <taxon>Metazoa</taxon>
        <taxon>Ecdysozoa</taxon>
        <taxon>Arthropoda</taxon>
        <taxon>Chelicerata</taxon>
        <taxon>Arachnida</taxon>
        <taxon>Acari</taxon>
        <taxon>Acariformes</taxon>
        <taxon>Sarcoptiformes</taxon>
        <taxon>Astigmata</taxon>
        <taxon>Glycyphagoidea</taxon>
        <taxon>Echimyopodidae</taxon>
        <taxon>Blomia</taxon>
    </lineage>
</organism>
<proteinExistence type="predicted"/>
<name>A0A9Q0M9M1_BLOTA</name>
<gene>
    <name evidence="1" type="ORF">RDWZM_000305</name>
</gene>